<evidence type="ECO:0000313" key="1">
    <source>
        <dbReference type="EMBL" id="GAF78801.1"/>
    </source>
</evidence>
<dbReference type="AlphaFoldDB" id="X0SUH1"/>
<dbReference type="EMBL" id="BARS01005794">
    <property type="protein sequence ID" value="GAF78801.1"/>
    <property type="molecule type" value="Genomic_DNA"/>
</dbReference>
<feature type="non-terminal residue" evidence="1">
    <location>
        <position position="45"/>
    </location>
</feature>
<accession>X0SUH1</accession>
<gene>
    <name evidence="1" type="ORF">S01H1_11368</name>
</gene>
<comment type="caution">
    <text evidence="1">The sequence shown here is derived from an EMBL/GenBank/DDBJ whole genome shotgun (WGS) entry which is preliminary data.</text>
</comment>
<organism evidence="1">
    <name type="scientific">marine sediment metagenome</name>
    <dbReference type="NCBI Taxonomy" id="412755"/>
    <lineage>
        <taxon>unclassified sequences</taxon>
        <taxon>metagenomes</taxon>
        <taxon>ecological metagenomes</taxon>
    </lineage>
</organism>
<protein>
    <submittedName>
        <fullName evidence="1">Uncharacterized protein</fullName>
    </submittedName>
</protein>
<sequence length="45" mass="5230">MKRPGELQIIIDDLLIKRGENKSRVRNALFSEERELAKNTALIYS</sequence>
<proteinExistence type="predicted"/>
<name>X0SUH1_9ZZZZ</name>
<reference evidence="1" key="1">
    <citation type="journal article" date="2014" name="Front. Microbiol.">
        <title>High frequency of phylogenetically diverse reductive dehalogenase-homologous genes in deep subseafloor sedimentary metagenomes.</title>
        <authorList>
            <person name="Kawai M."/>
            <person name="Futagami T."/>
            <person name="Toyoda A."/>
            <person name="Takaki Y."/>
            <person name="Nishi S."/>
            <person name="Hori S."/>
            <person name="Arai W."/>
            <person name="Tsubouchi T."/>
            <person name="Morono Y."/>
            <person name="Uchiyama I."/>
            <person name="Ito T."/>
            <person name="Fujiyama A."/>
            <person name="Inagaki F."/>
            <person name="Takami H."/>
        </authorList>
    </citation>
    <scope>NUCLEOTIDE SEQUENCE</scope>
    <source>
        <strain evidence="1">Expedition CK06-06</strain>
    </source>
</reference>